<dbReference type="Gene3D" id="3.30.1490.20">
    <property type="entry name" value="ATP-grasp fold, A domain"/>
    <property type="match status" value="1"/>
</dbReference>
<keyword evidence="2" id="KW-0436">Ligase</keyword>
<dbReference type="PROSITE" id="PS00866">
    <property type="entry name" value="CPSASE_1"/>
    <property type="match status" value="1"/>
</dbReference>
<dbReference type="Gene3D" id="3.30.700.40">
    <property type="match status" value="1"/>
</dbReference>
<dbReference type="EMBL" id="CAJQZC010000003">
    <property type="protein sequence ID" value="CAG4895599.1"/>
    <property type="molecule type" value="Genomic_DNA"/>
</dbReference>
<evidence type="ECO:0000313" key="11">
    <source>
        <dbReference type="EMBL" id="CAG4895599.1"/>
    </source>
</evidence>
<reference evidence="11" key="1">
    <citation type="submission" date="2021-04" db="EMBL/GenBank/DDBJ databases">
        <authorList>
            <person name="Vanwijnsberghe S."/>
        </authorList>
    </citation>
    <scope>NUCLEOTIDE SEQUENCE</scope>
    <source>
        <strain evidence="11">LMG 31841</strain>
    </source>
</reference>
<evidence type="ECO:0000259" key="8">
    <source>
        <dbReference type="PROSITE" id="PS50968"/>
    </source>
</evidence>
<evidence type="ECO:0000256" key="4">
    <source>
        <dbReference type="ARBA" id="ARBA00022840"/>
    </source>
</evidence>
<dbReference type="Pfam" id="PF02786">
    <property type="entry name" value="CPSase_L_D2"/>
    <property type="match status" value="1"/>
</dbReference>
<keyword evidence="3 7" id="KW-0547">Nucleotide-binding</keyword>
<keyword evidence="5" id="KW-0809">Transit peptide</keyword>
<dbReference type="FunFam" id="3.30.1490.20:FF:000003">
    <property type="entry name" value="acetyl-CoA carboxylase isoform X1"/>
    <property type="match status" value="1"/>
</dbReference>
<dbReference type="InterPro" id="IPR013815">
    <property type="entry name" value="ATP_grasp_subdomain_1"/>
</dbReference>
<dbReference type="CDD" id="cd06850">
    <property type="entry name" value="biotinyl_domain"/>
    <property type="match status" value="1"/>
</dbReference>
<dbReference type="SMART" id="SM00878">
    <property type="entry name" value="Biotin_carb_C"/>
    <property type="match status" value="1"/>
</dbReference>
<dbReference type="InterPro" id="IPR005482">
    <property type="entry name" value="Biotin_COase_C"/>
</dbReference>
<sequence length="669" mass="71833">MFNKILIANRGEIACRVAATCKRLGIASVAVYSDADANAKHVFACDEAVHIGGSTVSESYLRIERIIEAARATGAQAVHPGYGFLSENEDFAHACEKAGIVFIGPPVSAIAAMGSKAAAKALMHSAAVPLVPGYHGDDQDVALLHREADSIGYPVLLKASAGGGGKGMRVVERSEDFAAALASCKREAASSFGNDRVLIEKYLTRPRHVEVQVFADTQGGAVWLFDRDCSVQRRHQKVLEEAPAPGLDTSLRIAMGEAAVAAARAVNYVGAGTVEFIMTGDAFYFMEMNTRLQVEHPVTEMVTGLDLVEWQLRVAAGEPLPLTQDELRVDGHAIEARIYAENPARGFLPSTGTLKHLRMPEGVEFTLGDAGNRAPVRIDSGVREGDTITPFYDPMIAKLIVHGATRAEALFRMNRALHECEVVGPHTNVEFLQRIVTSEPFSSADLDTGLIERHHDALFAPLQKPFTEALALACGALLTREGGTAHGASPWDALSHWRLNGGYTQTLSWRDVESETAFSATFARHGDSQTLDHAGQHDPFTWWSGANAHEFGATIGDSRVTGRVFIDGDVFHVFCRGFAFAFEWQNLLAHAADAEHGEGRLTAPMPGKVIAVLVEPGTVVEKGTPLIVMEAMKMEHTIGAPAAGKVAEVLYAVGDQVADGAQLLVMEVS</sequence>
<name>A0A9N8RWH2_9BURK</name>
<comment type="cofactor">
    <cofactor evidence="1">
        <name>biotin</name>
        <dbReference type="ChEBI" id="CHEBI:57586"/>
    </cofactor>
</comment>
<dbReference type="InterPro" id="IPR011054">
    <property type="entry name" value="Rudment_hybrid_motif"/>
</dbReference>
<gene>
    <name evidence="11" type="primary">accA1</name>
    <name evidence="11" type="ORF">LMG31841_02187</name>
</gene>
<dbReference type="InterPro" id="IPR000089">
    <property type="entry name" value="Biotin_lipoyl"/>
</dbReference>
<dbReference type="SUPFAM" id="SSF51230">
    <property type="entry name" value="Single hybrid motif"/>
    <property type="match status" value="1"/>
</dbReference>
<dbReference type="PANTHER" id="PTHR18866:SF33">
    <property type="entry name" value="METHYLCROTONOYL-COA CARBOXYLASE SUBUNIT ALPHA, MITOCHONDRIAL-RELATED"/>
    <property type="match status" value="1"/>
</dbReference>
<evidence type="ECO:0000259" key="9">
    <source>
        <dbReference type="PROSITE" id="PS50975"/>
    </source>
</evidence>
<evidence type="ECO:0000256" key="5">
    <source>
        <dbReference type="ARBA" id="ARBA00022946"/>
    </source>
</evidence>
<proteinExistence type="predicted"/>
<dbReference type="RefSeq" id="WP_228876309.1">
    <property type="nucleotide sequence ID" value="NZ_CAJQYZ010000006.1"/>
</dbReference>
<dbReference type="Gene3D" id="3.30.470.20">
    <property type="entry name" value="ATP-grasp fold, B domain"/>
    <property type="match status" value="1"/>
</dbReference>
<dbReference type="PROSITE" id="PS50968">
    <property type="entry name" value="BIOTINYL_LIPOYL"/>
    <property type="match status" value="1"/>
</dbReference>
<dbReference type="NCBIfam" id="NF006367">
    <property type="entry name" value="PRK08591.1"/>
    <property type="match status" value="1"/>
</dbReference>
<dbReference type="InterPro" id="IPR016185">
    <property type="entry name" value="PreATP-grasp_dom_sf"/>
</dbReference>
<dbReference type="GO" id="GO:0046872">
    <property type="term" value="F:metal ion binding"/>
    <property type="evidence" value="ECO:0007669"/>
    <property type="project" value="InterPro"/>
</dbReference>
<evidence type="ECO:0000256" key="1">
    <source>
        <dbReference type="ARBA" id="ARBA00001953"/>
    </source>
</evidence>
<dbReference type="PROSITE" id="PS00188">
    <property type="entry name" value="BIOTIN"/>
    <property type="match status" value="1"/>
</dbReference>
<dbReference type="Proteomes" id="UP000789704">
    <property type="component" value="Unassembled WGS sequence"/>
</dbReference>
<feature type="domain" description="Lipoyl-binding" evidence="8">
    <location>
        <begin position="596"/>
        <end position="667"/>
    </location>
</feature>
<dbReference type="AlphaFoldDB" id="A0A9N8RWH2"/>
<dbReference type="PROSITE" id="PS50975">
    <property type="entry name" value="ATP_GRASP"/>
    <property type="match status" value="1"/>
</dbReference>
<comment type="caution">
    <text evidence="11">The sequence shown here is derived from an EMBL/GenBank/DDBJ whole genome shotgun (WGS) entry which is preliminary data.</text>
</comment>
<dbReference type="Gene3D" id="2.40.50.100">
    <property type="match status" value="1"/>
</dbReference>
<keyword evidence="12" id="KW-1185">Reference proteome</keyword>
<dbReference type="GO" id="GO:0016874">
    <property type="term" value="F:ligase activity"/>
    <property type="evidence" value="ECO:0007669"/>
    <property type="project" value="UniProtKB-KW"/>
</dbReference>
<dbReference type="Gene3D" id="3.40.50.20">
    <property type="match status" value="1"/>
</dbReference>
<keyword evidence="4 7" id="KW-0067">ATP-binding</keyword>
<dbReference type="Pfam" id="PF02785">
    <property type="entry name" value="Biotin_carb_C"/>
    <property type="match status" value="1"/>
</dbReference>
<dbReference type="SMART" id="SM01209">
    <property type="entry name" value="GARS_A"/>
    <property type="match status" value="1"/>
</dbReference>
<organism evidence="11 12">
    <name type="scientific">Paraburkholderia saeva</name>
    <dbReference type="NCBI Taxonomy" id="2777537"/>
    <lineage>
        <taxon>Bacteria</taxon>
        <taxon>Pseudomonadati</taxon>
        <taxon>Pseudomonadota</taxon>
        <taxon>Betaproteobacteria</taxon>
        <taxon>Burkholderiales</taxon>
        <taxon>Burkholderiaceae</taxon>
        <taxon>Paraburkholderia</taxon>
    </lineage>
</organism>
<dbReference type="Pfam" id="PF00364">
    <property type="entry name" value="Biotin_lipoyl"/>
    <property type="match status" value="1"/>
</dbReference>
<feature type="domain" description="ATP-grasp" evidence="9">
    <location>
        <begin position="120"/>
        <end position="316"/>
    </location>
</feature>
<dbReference type="InterPro" id="IPR011053">
    <property type="entry name" value="Single_hybrid_motif"/>
</dbReference>
<accession>A0A9N8RWH2</accession>
<dbReference type="InterPro" id="IPR011764">
    <property type="entry name" value="Biotin_carboxylation_dom"/>
</dbReference>
<evidence type="ECO:0000256" key="6">
    <source>
        <dbReference type="ARBA" id="ARBA00023267"/>
    </source>
</evidence>
<dbReference type="SUPFAM" id="SSF56059">
    <property type="entry name" value="Glutathione synthetase ATP-binding domain-like"/>
    <property type="match status" value="1"/>
</dbReference>
<evidence type="ECO:0000259" key="10">
    <source>
        <dbReference type="PROSITE" id="PS50979"/>
    </source>
</evidence>
<evidence type="ECO:0000256" key="7">
    <source>
        <dbReference type="PROSITE-ProRule" id="PRU00409"/>
    </source>
</evidence>
<dbReference type="PROSITE" id="PS50979">
    <property type="entry name" value="BC"/>
    <property type="match status" value="1"/>
</dbReference>
<dbReference type="Pfam" id="PF00289">
    <property type="entry name" value="Biotin_carb_N"/>
    <property type="match status" value="1"/>
</dbReference>
<dbReference type="InterPro" id="IPR005481">
    <property type="entry name" value="BC-like_N"/>
</dbReference>
<dbReference type="SUPFAM" id="SSF52440">
    <property type="entry name" value="PreATP-grasp domain"/>
    <property type="match status" value="1"/>
</dbReference>
<keyword evidence="6" id="KW-0092">Biotin</keyword>
<dbReference type="SUPFAM" id="SSF51246">
    <property type="entry name" value="Rudiment single hybrid motif"/>
    <property type="match status" value="1"/>
</dbReference>
<protein>
    <submittedName>
        <fullName evidence="11">Acetyl-/propionyl-coenzyme A carboxylase alpha chain</fullName>
    </submittedName>
</protein>
<dbReference type="InterPro" id="IPR011761">
    <property type="entry name" value="ATP-grasp"/>
</dbReference>
<evidence type="ECO:0000313" key="12">
    <source>
        <dbReference type="Proteomes" id="UP000789704"/>
    </source>
</evidence>
<evidence type="ECO:0000256" key="2">
    <source>
        <dbReference type="ARBA" id="ARBA00022598"/>
    </source>
</evidence>
<dbReference type="FunFam" id="3.40.50.20:FF:000010">
    <property type="entry name" value="Propionyl-CoA carboxylase subunit alpha"/>
    <property type="match status" value="1"/>
</dbReference>
<feature type="domain" description="Biotin carboxylation" evidence="10">
    <location>
        <begin position="1"/>
        <end position="456"/>
    </location>
</feature>
<dbReference type="PANTHER" id="PTHR18866">
    <property type="entry name" value="CARBOXYLASE:PYRUVATE/ACETYL-COA/PROPIONYL-COA CARBOXYLASE"/>
    <property type="match status" value="1"/>
</dbReference>
<dbReference type="InterPro" id="IPR005479">
    <property type="entry name" value="CPAse_ATP-bd"/>
</dbReference>
<dbReference type="FunFam" id="3.30.470.20:FF:000028">
    <property type="entry name" value="Methylcrotonoyl-CoA carboxylase subunit alpha, mitochondrial"/>
    <property type="match status" value="1"/>
</dbReference>
<dbReference type="GO" id="GO:0005524">
    <property type="term" value="F:ATP binding"/>
    <property type="evidence" value="ECO:0007669"/>
    <property type="project" value="UniProtKB-UniRule"/>
</dbReference>
<dbReference type="PROSITE" id="PS00867">
    <property type="entry name" value="CPSASE_2"/>
    <property type="match status" value="1"/>
</dbReference>
<dbReference type="InterPro" id="IPR001882">
    <property type="entry name" value="Biotin_BS"/>
</dbReference>
<evidence type="ECO:0000256" key="3">
    <source>
        <dbReference type="ARBA" id="ARBA00022741"/>
    </source>
</evidence>
<dbReference type="FunFam" id="2.40.50.100:FF:000003">
    <property type="entry name" value="Acetyl-CoA carboxylase biotin carboxyl carrier protein"/>
    <property type="match status" value="1"/>
</dbReference>
<dbReference type="InterPro" id="IPR050856">
    <property type="entry name" value="Biotin_carboxylase_complex"/>
</dbReference>